<protein>
    <submittedName>
        <fullName evidence="1">Uncharacterized protein</fullName>
    </submittedName>
</protein>
<proteinExistence type="predicted"/>
<keyword evidence="2" id="KW-1185">Reference proteome</keyword>
<organism evidence="1 2">
    <name type="scientific">Dictyobacter alpinus</name>
    <dbReference type="NCBI Taxonomy" id="2014873"/>
    <lineage>
        <taxon>Bacteria</taxon>
        <taxon>Bacillati</taxon>
        <taxon>Chloroflexota</taxon>
        <taxon>Ktedonobacteria</taxon>
        <taxon>Ktedonobacterales</taxon>
        <taxon>Dictyobacteraceae</taxon>
        <taxon>Dictyobacter</taxon>
    </lineage>
</organism>
<comment type="caution">
    <text evidence="1">The sequence shown here is derived from an EMBL/GenBank/DDBJ whole genome shotgun (WGS) entry which is preliminary data.</text>
</comment>
<dbReference type="AlphaFoldDB" id="A0A402BED7"/>
<dbReference type="Proteomes" id="UP000287171">
    <property type="component" value="Unassembled WGS sequence"/>
</dbReference>
<dbReference type="EMBL" id="BIFT01000002">
    <property type="protein sequence ID" value="GCE29744.1"/>
    <property type="molecule type" value="Genomic_DNA"/>
</dbReference>
<reference evidence="2" key="1">
    <citation type="submission" date="2018-12" db="EMBL/GenBank/DDBJ databases">
        <title>Tengunoibacter tsumagoiensis gen. nov., sp. nov., Dictyobacter kobayashii sp. nov., D. alpinus sp. nov., and D. joshuensis sp. nov. and description of Dictyobacteraceae fam. nov. within the order Ktedonobacterales isolated from Tengu-no-mugimeshi.</title>
        <authorList>
            <person name="Wang C.M."/>
            <person name="Zheng Y."/>
            <person name="Sakai Y."/>
            <person name="Toyoda A."/>
            <person name="Minakuchi Y."/>
            <person name="Abe K."/>
            <person name="Yokota A."/>
            <person name="Yabe S."/>
        </authorList>
    </citation>
    <scope>NUCLEOTIDE SEQUENCE [LARGE SCALE GENOMIC DNA]</scope>
    <source>
        <strain evidence="2">Uno16</strain>
    </source>
</reference>
<sequence>MEIVTTRLQRAGSIAATPYAVPPPAECPIRTARITTLGLVQPIDVPHIRATLIYAISGQRTWCVTSLPRCDRVETTVAKEINGLMPG</sequence>
<accession>A0A402BED7</accession>
<gene>
    <name evidence="1" type="ORF">KDA_52280</name>
</gene>
<name>A0A402BED7_9CHLR</name>
<evidence type="ECO:0000313" key="1">
    <source>
        <dbReference type="EMBL" id="GCE29744.1"/>
    </source>
</evidence>
<evidence type="ECO:0000313" key="2">
    <source>
        <dbReference type="Proteomes" id="UP000287171"/>
    </source>
</evidence>